<dbReference type="PANTHER" id="PTHR23079">
    <property type="entry name" value="RNA-DEPENDENT RNA POLYMERASE"/>
    <property type="match status" value="1"/>
</dbReference>
<evidence type="ECO:0000256" key="4">
    <source>
        <dbReference type="ARBA" id="ARBA00022695"/>
    </source>
</evidence>
<feature type="domain" description="RDRP C-terminal head" evidence="10">
    <location>
        <begin position="414"/>
        <end position="505"/>
    </location>
</feature>
<reference evidence="11" key="1">
    <citation type="submission" date="2014-09" db="EMBL/GenBank/DDBJ databases">
        <authorList>
            <person name="Magalhaes I.L.F."/>
            <person name="Oliveira U."/>
            <person name="Santos F.R."/>
            <person name="Vidigal T.H.D.A."/>
            <person name="Brescovit A.D."/>
            <person name="Santos A.J."/>
        </authorList>
    </citation>
    <scope>NUCLEOTIDE SEQUENCE</scope>
    <source>
        <tissue evidence="11">Shoot tissue taken approximately 20 cm above the soil surface</tissue>
    </source>
</reference>
<comment type="similarity">
    <text evidence="1 8">Belongs to the RdRP family.</text>
</comment>
<dbReference type="InterPro" id="IPR058752">
    <property type="entry name" value="RDRP_C_head"/>
</dbReference>
<evidence type="ECO:0000259" key="9">
    <source>
        <dbReference type="Pfam" id="PF05183"/>
    </source>
</evidence>
<evidence type="ECO:0000313" key="11">
    <source>
        <dbReference type="EMBL" id="JAD94343.1"/>
    </source>
</evidence>
<dbReference type="PANTHER" id="PTHR23079:SF55">
    <property type="entry name" value="RNA-DIRECTED RNA POLYMERASE"/>
    <property type="match status" value="1"/>
</dbReference>
<feature type="domain" description="RDRP core" evidence="9">
    <location>
        <begin position="1"/>
        <end position="365"/>
    </location>
</feature>
<comment type="catalytic activity">
    <reaction evidence="7 8">
        <text>RNA(n) + a ribonucleoside 5'-triphosphate = RNA(n+1) + diphosphate</text>
        <dbReference type="Rhea" id="RHEA:21248"/>
        <dbReference type="Rhea" id="RHEA-COMP:14527"/>
        <dbReference type="Rhea" id="RHEA-COMP:17342"/>
        <dbReference type="ChEBI" id="CHEBI:33019"/>
        <dbReference type="ChEBI" id="CHEBI:61557"/>
        <dbReference type="ChEBI" id="CHEBI:140395"/>
        <dbReference type="EC" id="2.7.7.48"/>
    </reaction>
</comment>
<dbReference type="GO" id="GO:0030422">
    <property type="term" value="P:siRNA processing"/>
    <property type="evidence" value="ECO:0007669"/>
    <property type="project" value="TreeGrafter"/>
</dbReference>
<comment type="function">
    <text evidence="8">Probably involved in the RNA silencing pathway and required for the generation of small interfering RNAs (siRNAs).</text>
</comment>
<organism evidence="11">
    <name type="scientific">Arundo donax</name>
    <name type="common">Giant reed</name>
    <name type="synonym">Donax arundinaceus</name>
    <dbReference type="NCBI Taxonomy" id="35708"/>
    <lineage>
        <taxon>Eukaryota</taxon>
        <taxon>Viridiplantae</taxon>
        <taxon>Streptophyta</taxon>
        <taxon>Embryophyta</taxon>
        <taxon>Tracheophyta</taxon>
        <taxon>Spermatophyta</taxon>
        <taxon>Magnoliopsida</taxon>
        <taxon>Liliopsida</taxon>
        <taxon>Poales</taxon>
        <taxon>Poaceae</taxon>
        <taxon>PACMAD clade</taxon>
        <taxon>Arundinoideae</taxon>
        <taxon>Arundineae</taxon>
        <taxon>Arundo</taxon>
    </lineage>
</organism>
<evidence type="ECO:0000256" key="1">
    <source>
        <dbReference type="ARBA" id="ARBA00005762"/>
    </source>
</evidence>
<dbReference type="EC" id="2.7.7.48" evidence="8"/>
<evidence type="ECO:0000256" key="5">
    <source>
        <dbReference type="ARBA" id="ARBA00022884"/>
    </source>
</evidence>
<keyword evidence="6 8" id="KW-0943">RNA-mediated gene silencing</keyword>
<protein>
    <recommendedName>
        <fullName evidence="8">RNA-dependent RNA polymerase</fullName>
        <ecNumber evidence="8">2.7.7.48</ecNumber>
    </recommendedName>
</protein>
<evidence type="ECO:0000256" key="8">
    <source>
        <dbReference type="RuleBase" id="RU363098"/>
    </source>
</evidence>
<proteinExistence type="inferred from homology"/>
<name>A0A0A9E5N3_ARUDO</name>
<keyword evidence="2 8" id="KW-0696">RNA-directed RNA polymerase</keyword>
<evidence type="ECO:0000256" key="2">
    <source>
        <dbReference type="ARBA" id="ARBA00022484"/>
    </source>
</evidence>
<dbReference type="InterPro" id="IPR057596">
    <property type="entry name" value="RDRP_core"/>
</dbReference>
<evidence type="ECO:0000259" key="10">
    <source>
        <dbReference type="Pfam" id="PF26253"/>
    </source>
</evidence>
<keyword evidence="5 8" id="KW-0694">RNA-binding</keyword>
<evidence type="ECO:0000256" key="6">
    <source>
        <dbReference type="ARBA" id="ARBA00023158"/>
    </source>
</evidence>
<dbReference type="AlphaFoldDB" id="A0A0A9E5N3"/>
<reference evidence="11" key="2">
    <citation type="journal article" date="2015" name="Data Brief">
        <title>Shoot transcriptome of the giant reed, Arundo donax.</title>
        <authorList>
            <person name="Barrero R.A."/>
            <person name="Guerrero F.D."/>
            <person name="Moolhuijzen P."/>
            <person name="Goolsby J.A."/>
            <person name="Tidwell J."/>
            <person name="Bellgard S.E."/>
            <person name="Bellgard M.I."/>
        </authorList>
    </citation>
    <scope>NUCLEOTIDE SEQUENCE</scope>
    <source>
        <tissue evidence="11">Shoot tissue taken approximately 20 cm above the soil surface</tissue>
    </source>
</reference>
<dbReference type="EMBL" id="GBRH01203552">
    <property type="protein sequence ID" value="JAD94343.1"/>
    <property type="molecule type" value="Transcribed_RNA"/>
</dbReference>
<dbReference type="GO" id="GO:0031380">
    <property type="term" value="C:nuclear RNA-directed RNA polymerase complex"/>
    <property type="evidence" value="ECO:0007669"/>
    <property type="project" value="TreeGrafter"/>
</dbReference>
<dbReference type="GO" id="GO:0003968">
    <property type="term" value="F:RNA-directed RNA polymerase activity"/>
    <property type="evidence" value="ECO:0007669"/>
    <property type="project" value="UniProtKB-KW"/>
</dbReference>
<dbReference type="Pfam" id="PF05183">
    <property type="entry name" value="RdRP"/>
    <property type="match status" value="1"/>
</dbReference>
<evidence type="ECO:0000256" key="3">
    <source>
        <dbReference type="ARBA" id="ARBA00022679"/>
    </source>
</evidence>
<dbReference type="Pfam" id="PF26253">
    <property type="entry name" value="RdRP_head"/>
    <property type="match status" value="1"/>
</dbReference>
<keyword evidence="3 8" id="KW-0808">Transferase</keyword>
<sequence>MIKINTDPNLFSWKSFNSLEIVTTSNRPKRALTSRFLIALLHYGGVKAEYFVFLLRKALEDVNKARHTFKDSLEVAFNHAVLDDSMSARMILSGIQPENEAYLQYQLALMTREERKGLQQGRIPIDECYYLMGTTDPTGTLKPDQVCVILDHGQVSGKVLVYKHPGLHFGDIHVLTATYIDGLEKIVGNSKYAILFPTSGPRSLADQMANSDFDGDMYWVSRNPQLLEQFTKKCEPWARRFSPNKGKQKKPQDYDGSELESLLFHEFLKARFNPSSVLGAAANCWLALMDRLLTCNVSEGEHEKIINKMLDLVDIYYLALDAPKNGYKINVPEDLMVRLYPHFMERERYPSYHSTSVLGQIYDEVNLQQQSGTAPQIEILPLECFTDVAVSEEVKCGWKCLYQEYLKESSALCKVDNKELKNIEFRALFQKYKRILYHAEEFEESQRSRPDLFDEACAIYQVVYQHAMAGNEVSKCGFAWKVAGRALCQFYVLKHGGDTALCSFPVLEDAFKKNRA</sequence>
<evidence type="ECO:0000256" key="7">
    <source>
        <dbReference type="ARBA" id="ARBA00048744"/>
    </source>
</evidence>
<accession>A0A0A9E5N3</accession>
<dbReference type="InterPro" id="IPR007855">
    <property type="entry name" value="RDRP"/>
</dbReference>
<keyword evidence="4 8" id="KW-0548">Nucleotidyltransferase</keyword>
<dbReference type="GO" id="GO:0003723">
    <property type="term" value="F:RNA binding"/>
    <property type="evidence" value="ECO:0007669"/>
    <property type="project" value="UniProtKB-KW"/>
</dbReference>